<evidence type="ECO:0000313" key="1">
    <source>
        <dbReference type="EMBL" id="PZN74096.1"/>
    </source>
</evidence>
<organism evidence="1 2">
    <name type="scientific">Candidatus Methylumidiphilus alinenensis</name>
    <dbReference type="NCBI Taxonomy" id="2202197"/>
    <lineage>
        <taxon>Bacteria</taxon>
        <taxon>Pseudomonadati</taxon>
        <taxon>Pseudomonadota</taxon>
        <taxon>Gammaproteobacteria</taxon>
        <taxon>Methylococcales</taxon>
        <taxon>Candidatus Methylumidiphilus</taxon>
    </lineage>
</organism>
<dbReference type="Proteomes" id="UP000249396">
    <property type="component" value="Unassembled WGS sequence"/>
</dbReference>
<name>A0A2W4QSF9_9GAMM</name>
<reference evidence="1 2" key="1">
    <citation type="journal article" date="2018" name="Aquat. Microb. Ecol.">
        <title>Gammaproteobacterial methanotrophs dominate.</title>
        <authorList>
            <person name="Rissanen A.J."/>
            <person name="Saarenheimo J."/>
            <person name="Tiirola M."/>
            <person name="Peura S."/>
            <person name="Aalto S.L."/>
            <person name="Karvinen A."/>
            <person name="Nykanen H."/>
        </authorList>
    </citation>
    <scope>NUCLEOTIDE SEQUENCE [LARGE SCALE GENOMIC DNA]</scope>
    <source>
        <strain evidence="1">AMbin10</strain>
    </source>
</reference>
<proteinExistence type="predicted"/>
<sequence>GLRHGGKVDVDKKKECKKLGGLKNDLAHCGGLRYWFSGDSSKGSLQSSSLRGINLKPSVYLIK</sequence>
<dbReference type="EMBL" id="QJPH01000437">
    <property type="protein sequence ID" value="PZN74096.1"/>
    <property type="molecule type" value="Genomic_DNA"/>
</dbReference>
<accession>A0A2W4QSF9</accession>
<gene>
    <name evidence="1" type="ORF">DM484_21810</name>
</gene>
<evidence type="ECO:0000313" key="2">
    <source>
        <dbReference type="Proteomes" id="UP000249396"/>
    </source>
</evidence>
<feature type="non-terminal residue" evidence="1">
    <location>
        <position position="1"/>
    </location>
</feature>
<comment type="caution">
    <text evidence="1">The sequence shown here is derived from an EMBL/GenBank/DDBJ whole genome shotgun (WGS) entry which is preliminary data.</text>
</comment>
<dbReference type="AlphaFoldDB" id="A0A2W4QSF9"/>
<protein>
    <submittedName>
        <fullName evidence="1">Uncharacterized protein</fullName>
    </submittedName>
</protein>